<dbReference type="PANTHER" id="PTHR47784:SF4">
    <property type="entry name" value="ZN(II)2CYS6 TRANSCRIPTION FACTOR (EUROFUNG)"/>
    <property type="match status" value="1"/>
</dbReference>
<reference evidence="2" key="2">
    <citation type="submission" date="2015-01" db="EMBL/GenBank/DDBJ databases">
        <title>Evolutionary Origins and Diversification of the Mycorrhizal Mutualists.</title>
        <authorList>
            <consortium name="DOE Joint Genome Institute"/>
            <consortium name="Mycorrhizal Genomics Consortium"/>
            <person name="Kohler A."/>
            <person name="Kuo A."/>
            <person name="Nagy L.G."/>
            <person name="Floudas D."/>
            <person name="Copeland A."/>
            <person name="Barry K.W."/>
            <person name="Cichocki N."/>
            <person name="Veneault-Fourrey C."/>
            <person name="LaButti K."/>
            <person name="Lindquist E.A."/>
            <person name="Lipzen A."/>
            <person name="Lundell T."/>
            <person name="Morin E."/>
            <person name="Murat C."/>
            <person name="Riley R."/>
            <person name="Ohm R."/>
            <person name="Sun H."/>
            <person name="Tunlid A."/>
            <person name="Henrissat B."/>
            <person name="Grigoriev I.V."/>
            <person name="Hibbett D.S."/>
            <person name="Martin F."/>
        </authorList>
    </citation>
    <scope>NUCLEOTIDE SEQUENCE [LARGE SCALE GENOMIC DNA]</scope>
    <source>
        <strain evidence="2">Zn</strain>
    </source>
</reference>
<organism evidence="1 2">
    <name type="scientific">Oidiodendron maius (strain Zn)</name>
    <dbReference type="NCBI Taxonomy" id="913774"/>
    <lineage>
        <taxon>Eukaryota</taxon>
        <taxon>Fungi</taxon>
        <taxon>Dikarya</taxon>
        <taxon>Ascomycota</taxon>
        <taxon>Pezizomycotina</taxon>
        <taxon>Leotiomycetes</taxon>
        <taxon>Leotiomycetes incertae sedis</taxon>
        <taxon>Myxotrichaceae</taxon>
        <taxon>Oidiodendron</taxon>
    </lineage>
</organism>
<sequence>LELLHFWITHSCSTFVDLSACVNLFQTTIVQLAFKHQFLLHEILSLSAIHLSLLQTSPSEAAKYKHASSKHLAASLSLFQPEISNLSIENCHACFAFSMMIFMPCWAGQNMSKPSSLLFSPKNFDSNEDEDTQWVKLHRGAFAILRNLWSVISKGPLEPIFTPWKALDFNCRDVLNEVDATQLGELSLAWNSPSSRLSLGQKEILDGALENLKKIFSILEFNPEVSKLAVTMTWFTIISDDYLEMLKDKLPEAMLLVGFYCVLLKRLDHVWWVTGKGENLLKTVIIELDERKELKEWLRWPTEQVITEPHEVG</sequence>
<dbReference type="InterPro" id="IPR021858">
    <property type="entry name" value="Fun_TF"/>
</dbReference>
<proteinExistence type="predicted"/>
<reference evidence="1 2" key="1">
    <citation type="submission" date="2014-04" db="EMBL/GenBank/DDBJ databases">
        <authorList>
            <consortium name="DOE Joint Genome Institute"/>
            <person name="Kuo A."/>
            <person name="Martino E."/>
            <person name="Perotto S."/>
            <person name="Kohler A."/>
            <person name="Nagy L.G."/>
            <person name="Floudas D."/>
            <person name="Copeland A."/>
            <person name="Barry K.W."/>
            <person name="Cichocki N."/>
            <person name="Veneault-Fourrey C."/>
            <person name="LaButti K."/>
            <person name="Lindquist E.A."/>
            <person name="Lipzen A."/>
            <person name="Lundell T."/>
            <person name="Morin E."/>
            <person name="Murat C."/>
            <person name="Sun H."/>
            <person name="Tunlid A."/>
            <person name="Henrissat B."/>
            <person name="Grigoriev I.V."/>
            <person name="Hibbett D.S."/>
            <person name="Martin F."/>
            <person name="Nordberg H.P."/>
            <person name="Cantor M.N."/>
            <person name="Hua S.X."/>
        </authorList>
    </citation>
    <scope>NUCLEOTIDE SEQUENCE [LARGE SCALE GENOMIC DNA]</scope>
    <source>
        <strain evidence="1 2">Zn</strain>
    </source>
</reference>
<dbReference type="Pfam" id="PF11951">
    <property type="entry name" value="Fungal_trans_2"/>
    <property type="match status" value="1"/>
</dbReference>
<protein>
    <submittedName>
        <fullName evidence="1">Uncharacterized protein</fullName>
    </submittedName>
</protein>
<keyword evidence="2" id="KW-1185">Reference proteome</keyword>
<dbReference type="PANTHER" id="PTHR47784">
    <property type="entry name" value="STEROL UPTAKE CONTROL PROTEIN 2"/>
    <property type="match status" value="1"/>
</dbReference>
<dbReference type="GO" id="GO:0001228">
    <property type="term" value="F:DNA-binding transcription activator activity, RNA polymerase II-specific"/>
    <property type="evidence" value="ECO:0007669"/>
    <property type="project" value="TreeGrafter"/>
</dbReference>
<evidence type="ECO:0000313" key="2">
    <source>
        <dbReference type="Proteomes" id="UP000054321"/>
    </source>
</evidence>
<dbReference type="STRING" id="913774.A0A0C3GTJ7"/>
<dbReference type="EMBL" id="KN832893">
    <property type="protein sequence ID" value="KIM93711.1"/>
    <property type="molecule type" value="Genomic_DNA"/>
</dbReference>
<dbReference type="HOGENOM" id="CLU_024934_0_0_1"/>
<dbReference type="AlphaFoldDB" id="A0A0C3GTJ7"/>
<dbReference type="InterPro" id="IPR053157">
    <property type="entry name" value="Sterol_Uptake_Regulator"/>
</dbReference>
<accession>A0A0C3GTJ7</accession>
<evidence type="ECO:0000313" key="1">
    <source>
        <dbReference type="EMBL" id="KIM93711.1"/>
    </source>
</evidence>
<name>A0A0C3GTJ7_OIDMZ</name>
<dbReference type="Proteomes" id="UP000054321">
    <property type="component" value="Unassembled WGS sequence"/>
</dbReference>
<dbReference type="InParanoid" id="A0A0C3GTJ7"/>
<feature type="non-terminal residue" evidence="1">
    <location>
        <position position="1"/>
    </location>
</feature>
<dbReference type="OrthoDB" id="5386330at2759"/>
<gene>
    <name evidence="1" type="ORF">OIDMADRAFT_137262</name>
</gene>